<keyword evidence="1" id="KW-0732">Signal</keyword>
<dbReference type="EMBL" id="DVNI01000018">
    <property type="protein sequence ID" value="HIU63626.1"/>
    <property type="molecule type" value="Genomic_DNA"/>
</dbReference>
<accession>A0A9D1MNM3</accession>
<dbReference type="AlphaFoldDB" id="A0A9D1MNM3"/>
<dbReference type="Gene3D" id="2.60.450.10">
    <property type="entry name" value="Lipopolysaccharide (LPS) transport protein A like domain"/>
    <property type="match status" value="1"/>
</dbReference>
<evidence type="ECO:0000313" key="2">
    <source>
        <dbReference type="EMBL" id="HIU63626.1"/>
    </source>
</evidence>
<name>A0A9D1MNM3_9FIRM</name>
<reference evidence="2" key="1">
    <citation type="submission" date="2020-10" db="EMBL/GenBank/DDBJ databases">
        <authorList>
            <person name="Gilroy R."/>
        </authorList>
    </citation>
    <scope>NUCLEOTIDE SEQUENCE</scope>
    <source>
        <strain evidence="2">CHK160-1198</strain>
    </source>
</reference>
<comment type="caution">
    <text evidence="2">The sequence shown here is derived from an EMBL/GenBank/DDBJ whole genome shotgun (WGS) entry which is preliminary data.</text>
</comment>
<organism evidence="2 3">
    <name type="scientific">Candidatus Avacidaminococcus intestinavium</name>
    <dbReference type="NCBI Taxonomy" id="2840684"/>
    <lineage>
        <taxon>Bacteria</taxon>
        <taxon>Bacillati</taxon>
        <taxon>Bacillota</taxon>
        <taxon>Negativicutes</taxon>
        <taxon>Acidaminococcales</taxon>
        <taxon>Acidaminococcaceae</taxon>
        <taxon>Acidaminococcaceae incertae sedis</taxon>
        <taxon>Candidatus Avacidaminococcus</taxon>
    </lineage>
</organism>
<evidence type="ECO:0000313" key="3">
    <source>
        <dbReference type="Proteomes" id="UP000824099"/>
    </source>
</evidence>
<gene>
    <name evidence="2" type="ORF">IAB06_01115</name>
</gene>
<proteinExistence type="predicted"/>
<feature type="chain" id="PRO_5038723267" evidence="1">
    <location>
        <begin position="21"/>
        <end position="172"/>
    </location>
</feature>
<sequence>MKKLFIAFLLIFLVPVSCFAKPTIKYDKQSFDPLRGIYYLEGNVSVDTGSRLITADQAQVELYSLEVHAYGNITLTQDSLVFTGDEVHVYGKNKNAVVTGDIAFSDGTVTINAEQGSFNWGNKDAHFTDNVRINAPDSAFTGSTQDLPNRRSADGLIYTDDITYNVRQGLFH</sequence>
<evidence type="ECO:0000256" key="1">
    <source>
        <dbReference type="SAM" id="SignalP"/>
    </source>
</evidence>
<protein>
    <submittedName>
        <fullName evidence="2">Organic solvent tolerance protein OstA</fullName>
    </submittedName>
</protein>
<reference evidence="2" key="2">
    <citation type="journal article" date="2021" name="PeerJ">
        <title>Extensive microbial diversity within the chicken gut microbiome revealed by metagenomics and culture.</title>
        <authorList>
            <person name="Gilroy R."/>
            <person name="Ravi A."/>
            <person name="Getino M."/>
            <person name="Pursley I."/>
            <person name="Horton D.L."/>
            <person name="Alikhan N.F."/>
            <person name="Baker D."/>
            <person name="Gharbi K."/>
            <person name="Hall N."/>
            <person name="Watson M."/>
            <person name="Adriaenssens E.M."/>
            <person name="Foster-Nyarko E."/>
            <person name="Jarju S."/>
            <person name="Secka A."/>
            <person name="Antonio M."/>
            <person name="Oren A."/>
            <person name="Chaudhuri R.R."/>
            <person name="La Ragione R."/>
            <person name="Hildebrand F."/>
            <person name="Pallen M.J."/>
        </authorList>
    </citation>
    <scope>NUCLEOTIDE SEQUENCE</scope>
    <source>
        <strain evidence="2">CHK160-1198</strain>
    </source>
</reference>
<feature type="signal peptide" evidence="1">
    <location>
        <begin position="1"/>
        <end position="20"/>
    </location>
</feature>
<dbReference type="Proteomes" id="UP000824099">
    <property type="component" value="Unassembled WGS sequence"/>
</dbReference>